<evidence type="ECO:0000313" key="5">
    <source>
        <dbReference type="Proteomes" id="UP000439994"/>
    </source>
</evidence>
<dbReference type="PANTHER" id="PTHR32347:SF23">
    <property type="entry name" value="BLL5650 PROTEIN"/>
    <property type="match status" value="1"/>
</dbReference>
<dbReference type="PANTHER" id="PTHR32347">
    <property type="entry name" value="EFFLUX SYSTEM COMPONENT YKNX-RELATED"/>
    <property type="match status" value="1"/>
</dbReference>
<dbReference type="OrthoDB" id="9156101at2"/>
<gene>
    <name evidence="4" type="ORF">GNP35_05110</name>
</gene>
<evidence type="ECO:0000256" key="1">
    <source>
        <dbReference type="ARBA" id="ARBA00004196"/>
    </source>
</evidence>
<dbReference type="GO" id="GO:0030313">
    <property type="term" value="C:cell envelope"/>
    <property type="evidence" value="ECO:0007669"/>
    <property type="project" value="UniProtKB-SubCell"/>
</dbReference>
<evidence type="ECO:0000256" key="2">
    <source>
        <dbReference type="ARBA" id="ARBA00023054"/>
    </source>
</evidence>
<dbReference type="Proteomes" id="UP000439994">
    <property type="component" value="Unassembled WGS sequence"/>
</dbReference>
<keyword evidence="2" id="KW-0175">Coiled coil</keyword>
<evidence type="ECO:0000313" key="4">
    <source>
        <dbReference type="EMBL" id="MUH71902.1"/>
    </source>
</evidence>
<comment type="caution">
    <text evidence="4">The sequence shown here is derived from an EMBL/GenBank/DDBJ whole genome shotgun (WGS) entry which is preliminary data.</text>
</comment>
<organism evidence="4 5">
    <name type="scientific">Psychrosphaera haliotis</name>
    <dbReference type="NCBI Taxonomy" id="555083"/>
    <lineage>
        <taxon>Bacteria</taxon>
        <taxon>Pseudomonadati</taxon>
        <taxon>Pseudomonadota</taxon>
        <taxon>Gammaproteobacteria</taxon>
        <taxon>Alteromonadales</taxon>
        <taxon>Pseudoalteromonadaceae</taxon>
        <taxon>Psychrosphaera</taxon>
    </lineage>
</organism>
<dbReference type="InterPro" id="IPR050465">
    <property type="entry name" value="UPF0194_transport"/>
</dbReference>
<protein>
    <submittedName>
        <fullName evidence="4">HlyD family efflux transporter periplasmic adaptor subunit</fullName>
    </submittedName>
</protein>
<accession>A0A6N8FAX7</accession>
<feature type="domain" description="AprE-like beta-barrel" evidence="3">
    <location>
        <begin position="257"/>
        <end position="335"/>
    </location>
</feature>
<sequence>MVKLLAWRVIMFNKRKVTQLHQSVRITLISSAFLFFPFANAESVLITGEIASLDKQIVSAPRTDRWQVQIQWMFEEGKIANKGDLIAVFDSGSLKSQIKQSEEQLSSEKLLLKKKKLDLEQAVTDAQSALVVAELEVEKARIEAGITSTDVSKYDKGRYQIALERALLNKIKAQQLLLVRKKEQDVEISKQNISITKIEERLAYQYQTLDRTSVKAEITGQVTHAMHPWHGEKITAGTMLQQSMKAMLVQGKGGYQVQAWVHEIDVNKVQAGNVASLRLDAYPNQKLEGQVVSVASQSEKRENWSNSSYHRMYLEFKQQPSAELLPGMSVQVVVEGDVDE</sequence>
<proteinExistence type="predicted"/>
<name>A0A6N8FAX7_9GAMM</name>
<dbReference type="InterPro" id="IPR058982">
    <property type="entry name" value="Beta-barrel_AprE"/>
</dbReference>
<keyword evidence="5" id="KW-1185">Reference proteome</keyword>
<dbReference type="Gene3D" id="2.40.30.170">
    <property type="match status" value="1"/>
</dbReference>
<dbReference type="AlphaFoldDB" id="A0A6N8FAX7"/>
<comment type="subcellular location">
    <subcellularLocation>
        <location evidence="1">Cell envelope</location>
    </subcellularLocation>
</comment>
<dbReference type="EMBL" id="WOCD01000003">
    <property type="protein sequence ID" value="MUH71902.1"/>
    <property type="molecule type" value="Genomic_DNA"/>
</dbReference>
<evidence type="ECO:0000259" key="3">
    <source>
        <dbReference type="Pfam" id="PF26002"/>
    </source>
</evidence>
<dbReference type="Pfam" id="PF26002">
    <property type="entry name" value="Beta-barrel_AprE"/>
    <property type="match status" value="1"/>
</dbReference>
<reference evidence="4 5" key="1">
    <citation type="submission" date="2019-11" db="EMBL/GenBank/DDBJ databases">
        <title>P. haliotis isolates from Z. marina roots.</title>
        <authorList>
            <person name="Cohen M."/>
            <person name="Jospin G."/>
            <person name="Eisen J.A."/>
            <person name="Coil D.A."/>
        </authorList>
    </citation>
    <scope>NUCLEOTIDE SEQUENCE [LARGE SCALE GENOMIC DNA]</scope>
    <source>
        <strain evidence="4 5">UCD-MCMsp1aY</strain>
    </source>
</reference>